<proteinExistence type="predicted"/>
<name>A0ACA9LCD4_9GLOM</name>
<keyword evidence="2" id="KW-1185">Reference proteome</keyword>
<protein>
    <submittedName>
        <fullName evidence="1">10046_t:CDS:1</fullName>
    </submittedName>
</protein>
<comment type="caution">
    <text evidence="1">The sequence shown here is derived from an EMBL/GenBank/DDBJ whole genome shotgun (WGS) entry which is preliminary data.</text>
</comment>
<dbReference type="EMBL" id="CAJVPW010003267">
    <property type="protein sequence ID" value="CAG8521410.1"/>
    <property type="molecule type" value="Genomic_DNA"/>
</dbReference>
<sequence length="43" mass="5005">QNPKLYYNIQVENILSSNAIFISNTNFIDNIDNESINDIEFII</sequence>
<evidence type="ECO:0000313" key="1">
    <source>
        <dbReference type="EMBL" id="CAG8521410.1"/>
    </source>
</evidence>
<gene>
    <name evidence="1" type="ORF">SPELUC_LOCUS3950</name>
</gene>
<dbReference type="Proteomes" id="UP000789366">
    <property type="component" value="Unassembled WGS sequence"/>
</dbReference>
<accession>A0ACA9LCD4</accession>
<reference evidence="1" key="1">
    <citation type="submission" date="2021-06" db="EMBL/GenBank/DDBJ databases">
        <authorList>
            <person name="Kallberg Y."/>
            <person name="Tangrot J."/>
            <person name="Rosling A."/>
        </authorList>
    </citation>
    <scope>NUCLEOTIDE SEQUENCE</scope>
    <source>
        <strain evidence="1">28 12/20/2015</strain>
    </source>
</reference>
<feature type="non-terminal residue" evidence="1">
    <location>
        <position position="1"/>
    </location>
</feature>
<evidence type="ECO:0000313" key="2">
    <source>
        <dbReference type="Proteomes" id="UP000789366"/>
    </source>
</evidence>
<organism evidence="1 2">
    <name type="scientific">Cetraspora pellucida</name>
    <dbReference type="NCBI Taxonomy" id="1433469"/>
    <lineage>
        <taxon>Eukaryota</taxon>
        <taxon>Fungi</taxon>
        <taxon>Fungi incertae sedis</taxon>
        <taxon>Mucoromycota</taxon>
        <taxon>Glomeromycotina</taxon>
        <taxon>Glomeromycetes</taxon>
        <taxon>Diversisporales</taxon>
        <taxon>Gigasporaceae</taxon>
        <taxon>Cetraspora</taxon>
    </lineage>
</organism>